<dbReference type="InterPro" id="IPR050541">
    <property type="entry name" value="LRR_TM_domain-containing"/>
</dbReference>
<comment type="caution">
    <text evidence="12">The sequence shown here is derived from an EMBL/GenBank/DDBJ whole genome shotgun (WGS) entry which is preliminary data.</text>
</comment>
<dbReference type="InterPro" id="IPR003591">
    <property type="entry name" value="Leu-rich_rpt_typical-subtyp"/>
</dbReference>
<dbReference type="InterPro" id="IPR013098">
    <property type="entry name" value="Ig_I-set"/>
</dbReference>
<dbReference type="SMART" id="SM00409">
    <property type="entry name" value="IG"/>
    <property type="match status" value="1"/>
</dbReference>
<dbReference type="Pfam" id="PF13855">
    <property type="entry name" value="LRR_8"/>
    <property type="match status" value="1"/>
</dbReference>
<dbReference type="InterPro" id="IPR003598">
    <property type="entry name" value="Ig_sub2"/>
</dbReference>
<dbReference type="EMBL" id="LRGB01000568">
    <property type="protein sequence ID" value="KZS18079.1"/>
    <property type="molecule type" value="Genomic_DNA"/>
</dbReference>
<evidence type="ECO:0000256" key="9">
    <source>
        <dbReference type="ARBA" id="ARBA00023180"/>
    </source>
</evidence>
<dbReference type="AlphaFoldDB" id="A0A162NKV7"/>
<dbReference type="InterPro" id="IPR036179">
    <property type="entry name" value="Ig-like_dom_sf"/>
</dbReference>
<evidence type="ECO:0000313" key="12">
    <source>
        <dbReference type="EMBL" id="KZS18079.1"/>
    </source>
</evidence>
<dbReference type="FunFam" id="2.60.40.10:FF:002725">
    <property type="entry name" value="Peroxidasin"/>
    <property type="match status" value="1"/>
</dbReference>
<keyword evidence="7" id="KW-0472">Membrane</keyword>
<comment type="subcellular location">
    <subcellularLocation>
        <location evidence="1">Membrane</location>
        <topology evidence="1">Single-pass membrane protein</topology>
    </subcellularLocation>
</comment>
<evidence type="ECO:0000256" key="8">
    <source>
        <dbReference type="ARBA" id="ARBA00023157"/>
    </source>
</evidence>
<dbReference type="SMART" id="SM00013">
    <property type="entry name" value="LRRNT"/>
    <property type="match status" value="1"/>
</dbReference>
<dbReference type="SUPFAM" id="SSF52058">
    <property type="entry name" value="L domain-like"/>
    <property type="match status" value="1"/>
</dbReference>
<dbReference type="SMART" id="SM00369">
    <property type="entry name" value="LRR_TYP"/>
    <property type="match status" value="3"/>
</dbReference>
<dbReference type="Gene3D" id="3.80.10.10">
    <property type="entry name" value="Ribonuclease Inhibitor"/>
    <property type="match status" value="1"/>
</dbReference>
<dbReference type="InterPro" id="IPR013783">
    <property type="entry name" value="Ig-like_fold"/>
</dbReference>
<dbReference type="Pfam" id="PF07679">
    <property type="entry name" value="I-set"/>
    <property type="match status" value="1"/>
</dbReference>
<dbReference type="GO" id="GO:0005886">
    <property type="term" value="C:plasma membrane"/>
    <property type="evidence" value="ECO:0007669"/>
    <property type="project" value="TreeGrafter"/>
</dbReference>
<dbReference type="OrthoDB" id="823504at2759"/>
<proteinExistence type="predicted"/>
<feature type="domain" description="Ig-like" evidence="11">
    <location>
        <begin position="189"/>
        <end position="275"/>
    </location>
</feature>
<dbReference type="InterPro" id="IPR007110">
    <property type="entry name" value="Ig-like_dom"/>
</dbReference>
<gene>
    <name evidence="12" type="ORF">APZ42_016100</name>
</gene>
<keyword evidence="4 10" id="KW-0732">Signal</keyword>
<dbReference type="InterPro" id="IPR001611">
    <property type="entry name" value="Leu-rich_rpt"/>
</dbReference>
<keyword evidence="3" id="KW-0812">Transmembrane</keyword>
<dbReference type="InterPro" id="IPR003599">
    <property type="entry name" value="Ig_sub"/>
</dbReference>
<dbReference type="PANTHER" id="PTHR24369">
    <property type="entry name" value="ANTIGEN BSP, PUTATIVE-RELATED"/>
    <property type="match status" value="1"/>
</dbReference>
<sequence length="352" mass="39736">MGLLTMSNHLMVALIAFVMMVDLVNAETRCPARCLCFRSTVRCMFLQLDQVPAVPANTTILYLYKNRIKDIDKHTFHDLPKLEQLYLHFNQIDHLDPETFSNVPSLERLFLHNNKLQRIPSGAFHNMESLKRLRLDSNALICDCQILWLAKMLNEKQGTTQAAAICQSPDQLNGRSVTSLIEEFNCKKPVLTEEPTDVEITFGGTVYFTCKAEGDPEPDIVWLYNNNEISPDDDPKYQVLQDGTLMIENASDSDMGSYECMAKSPAGEVKSRSVHMKPILANSHSNHNSTKVKPKFVVTPEDVDVQDGSSARLDCEVTGLPRPVITWTFNDGPVDRQRTGMSLPTDVFFFLF</sequence>
<dbReference type="PROSITE" id="PS51450">
    <property type="entry name" value="LRR"/>
    <property type="match status" value="2"/>
</dbReference>
<dbReference type="SMART" id="SM00082">
    <property type="entry name" value="LRRCT"/>
    <property type="match status" value="1"/>
</dbReference>
<dbReference type="InterPro" id="IPR000483">
    <property type="entry name" value="Cys-rich_flank_reg_C"/>
</dbReference>
<name>A0A162NKV7_9CRUS</name>
<evidence type="ECO:0000256" key="7">
    <source>
        <dbReference type="ARBA" id="ARBA00023136"/>
    </source>
</evidence>
<dbReference type="PROSITE" id="PS50835">
    <property type="entry name" value="IG_LIKE"/>
    <property type="match status" value="2"/>
</dbReference>
<evidence type="ECO:0000256" key="2">
    <source>
        <dbReference type="ARBA" id="ARBA00022614"/>
    </source>
</evidence>
<evidence type="ECO:0000256" key="4">
    <source>
        <dbReference type="ARBA" id="ARBA00022729"/>
    </source>
</evidence>
<dbReference type="PANTHER" id="PTHR24369:SF210">
    <property type="entry name" value="CHAOPTIN-RELATED"/>
    <property type="match status" value="1"/>
</dbReference>
<evidence type="ECO:0000256" key="1">
    <source>
        <dbReference type="ARBA" id="ARBA00004167"/>
    </source>
</evidence>
<keyword evidence="5" id="KW-0677">Repeat</keyword>
<dbReference type="Proteomes" id="UP000076858">
    <property type="component" value="Unassembled WGS sequence"/>
</dbReference>
<keyword evidence="13" id="KW-1185">Reference proteome</keyword>
<evidence type="ECO:0000313" key="13">
    <source>
        <dbReference type="Proteomes" id="UP000076858"/>
    </source>
</evidence>
<evidence type="ECO:0000256" key="5">
    <source>
        <dbReference type="ARBA" id="ARBA00022737"/>
    </source>
</evidence>
<evidence type="ECO:0000259" key="11">
    <source>
        <dbReference type="PROSITE" id="PS50835"/>
    </source>
</evidence>
<evidence type="ECO:0000256" key="10">
    <source>
        <dbReference type="SAM" id="SignalP"/>
    </source>
</evidence>
<evidence type="ECO:0000256" key="3">
    <source>
        <dbReference type="ARBA" id="ARBA00022692"/>
    </source>
</evidence>
<keyword evidence="2" id="KW-0433">Leucine-rich repeat</keyword>
<dbReference type="InterPro" id="IPR000372">
    <property type="entry name" value="LRRNT"/>
</dbReference>
<reference evidence="12 13" key="1">
    <citation type="submission" date="2016-03" db="EMBL/GenBank/DDBJ databases">
        <title>EvidentialGene: Evidence-directed Construction of Genes on Genomes.</title>
        <authorList>
            <person name="Gilbert D.G."/>
            <person name="Choi J.-H."/>
            <person name="Mockaitis K."/>
            <person name="Colbourne J."/>
            <person name="Pfrender M."/>
        </authorList>
    </citation>
    <scope>NUCLEOTIDE SEQUENCE [LARGE SCALE GENOMIC DNA]</scope>
    <source>
        <strain evidence="12 13">Xinb3</strain>
        <tissue evidence="12">Complete organism</tissue>
    </source>
</reference>
<feature type="signal peptide" evidence="10">
    <location>
        <begin position="1"/>
        <end position="26"/>
    </location>
</feature>
<protein>
    <submittedName>
        <fullName evidence="12">Putative Leucine-rich repeat-containing protein 3</fullName>
    </submittedName>
</protein>
<organism evidence="12 13">
    <name type="scientific">Daphnia magna</name>
    <dbReference type="NCBI Taxonomy" id="35525"/>
    <lineage>
        <taxon>Eukaryota</taxon>
        <taxon>Metazoa</taxon>
        <taxon>Ecdysozoa</taxon>
        <taxon>Arthropoda</taxon>
        <taxon>Crustacea</taxon>
        <taxon>Branchiopoda</taxon>
        <taxon>Diplostraca</taxon>
        <taxon>Cladocera</taxon>
        <taxon>Anomopoda</taxon>
        <taxon>Daphniidae</taxon>
        <taxon>Daphnia</taxon>
    </lineage>
</organism>
<dbReference type="InterPro" id="IPR032675">
    <property type="entry name" value="LRR_dom_sf"/>
</dbReference>
<accession>A0A162NKV7</accession>
<dbReference type="STRING" id="35525.A0A162NKV7"/>
<dbReference type="SMART" id="SM00408">
    <property type="entry name" value="IGc2"/>
    <property type="match status" value="1"/>
</dbReference>
<dbReference type="Pfam" id="PF13927">
    <property type="entry name" value="Ig_3"/>
    <property type="match status" value="1"/>
</dbReference>
<keyword evidence="9" id="KW-0325">Glycoprotein</keyword>
<evidence type="ECO:0000256" key="6">
    <source>
        <dbReference type="ARBA" id="ARBA00022989"/>
    </source>
</evidence>
<keyword evidence="8" id="KW-1015">Disulfide bond</keyword>
<feature type="domain" description="Ig-like" evidence="11">
    <location>
        <begin position="294"/>
        <end position="352"/>
    </location>
</feature>
<dbReference type="SUPFAM" id="SSF48726">
    <property type="entry name" value="Immunoglobulin"/>
    <property type="match status" value="2"/>
</dbReference>
<feature type="chain" id="PRO_5007837895" evidence="10">
    <location>
        <begin position="27"/>
        <end position="352"/>
    </location>
</feature>
<keyword evidence="6" id="KW-1133">Transmembrane helix</keyword>
<dbReference type="Gene3D" id="2.60.40.10">
    <property type="entry name" value="Immunoglobulins"/>
    <property type="match status" value="2"/>
</dbReference>